<proteinExistence type="predicted"/>
<sequence>MIYNRNFALVLKCDPVYLQQTFKMMLLYFVLNRPLKSINHNKVSFVLYLIAKLCTISSISNPLFEAAFQICVYFVSSTEISPALTLRYCGIIYEFCCKNQLYCPEIIDSFTRLVKSQT</sequence>
<name>A0A0C2MKY8_THEKT</name>
<dbReference type="OrthoDB" id="10679077at2759"/>
<dbReference type="EMBL" id="JWZT01003043">
    <property type="protein sequence ID" value="KII67886.1"/>
    <property type="molecule type" value="Genomic_DNA"/>
</dbReference>
<evidence type="ECO:0000313" key="2">
    <source>
        <dbReference type="Proteomes" id="UP000031668"/>
    </source>
</evidence>
<dbReference type="Proteomes" id="UP000031668">
    <property type="component" value="Unassembled WGS sequence"/>
</dbReference>
<protein>
    <submittedName>
        <fullName evidence="1">Uncharacterized protein</fullName>
    </submittedName>
</protein>
<gene>
    <name evidence="1" type="ORF">RF11_14887</name>
</gene>
<evidence type="ECO:0000313" key="1">
    <source>
        <dbReference type="EMBL" id="KII67886.1"/>
    </source>
</evidence>
<dbReference type="AlphaFoldDB" id="A0A0C2MKY8"/>
<accession>A0A0C2MKY8</accession>
<reference evidence="1 2" key="1">
    <citation type="journal article" date="2014" name="Genome Biol. Evol.">
        <title>The genome of the myxosporean Thelohanellus kitauei shows adaptations to nutrient acquisition within its fish host.</title>
        <authorList>
            <person name="Yang Y."/>
            <person name="Xiong J."/>
            <person name="Zhou Z."/>
            <person name="Huo F."/>
            <person name="Miao W."/>
            <person name="Ran C."/>
            <person name="Liu Y."/>
            <person name="Zhang J."/>
            <person name="Feng J."/>
            <person name="Wang M."/>
            <person name="Wang M."/>
            <person name="Wang L."/>
            <person name="Yao B."/>
        </authorList>
    </citation>
    <scope>NUCLEOTIDE SEQUENCE [LARGE SCALE GENOMIC DNA]</scope>
    <source>
        <strain evidence="1">Wuqing</strain>
    </source>
</reference>
<keyword evidence="2" id="KW-1185">Reference proteome</keyword>
<organism evidence="1 2">
    <name type="scientific">Thelohanellus kitauei</name>
    <name type="common">Myxosporean</name>
    <dbReference type="NCBI Taxonomy" id="669202"/>
    <lineage>
        <taxon>Eukaryota</taxon>
        <taxon>Metazoa</taxon>
        <taxon>Cnidaria</taxon>
        <taxon>Myxozoa</taxon>
        <taxon>Myxosporea</taxon>
        <taxon>Bivalvulida</taxon>
        <taxon>Platysporina</taxon>
        <taxon>Myxobolidae</taxon>
        <taxon>Thelohanellus</taxon>
    </lineage>
</organism>
<comment type="caution">
    <text evidence="1">The sequence shown here is derived from an EMBL/GenBank/DDBJ whole genome shotgun (WGS) entry which is preliminary data.</text>
</comment>